<organism evidence="1 2">
    <name type="scientific">Endozoicomonas gorgoniicola</name>
    <dbReference type="NCBI Taxonomy" id="1234144"/>
    <lineage>
        <taxon>Bacteria</taxon>
        <taxon>Pseudomonadati</taxon>
        <taxon>Pseudomonadota</taxon>
        <taxon>Gammaproteobacteria</taxon>
        <taxon>Oceanospirillales</taxon>
        <taxon>Endozoicomonadaceae</taxon>
        <taxon>Endozoicomonas</taxon>
    </lineage>
</organism>
<protein>
    <submittedName>
        <fullName evidence="1">Type I-F CRISPR-associated protein Csy3</fullName>
    </submittedName>
</protein>
<dbReference type="RefSeq" id="WP_262565666.1">
    <property type="nucleotide sequence ID" value="NZ_JAPFCC010000001.1"/>
</dbReference>
<dbReference type="InterPro" id="IPR013399">
    <property type="entry name" value="CRISPR-assoc_prot_Csy3"/>
</dbReference>
<name>A0ABT3N2S0_9GAMM</name>
<accession>A0ABT3N2S0</accession>
<dbReference type="NCBIfam" id="TIGR02566">
    <property type="entry name" value="cas_Csy3"/>
    <property type="match status" value="1"/>
</dbReference>
<comment type="caution">
    <text evidence="1">The sequence shown here is derived from an EMBL/GenBank/DDBJ whole genome shotgun (WGS) entry which is preliminary data.</text>
</comment>
<evidence type="ECO:0000313" key="1">
    <source>
        <dbReference type="EMBL" id="MCW7555932.1"/>
    </source>
</evidence>
<dbReference type="EMBL" id="JAPFCC010000001">
    <property type="protein sequence ID" value="MCW7555932.1"/>
    <property type="molecule type" value="Genomic_DNA"/>
</dbReference>
<evidence type="ECO:0000313" key="2">
    <source>
        <dbReference type="Proteomes" id="UP001209854"/>
    </source>
</evidence>
<dbReference type="Pfam" id="PF09615">
    <property type="entry name" value="Cas_Csy3"/>
    <property type="match status" value="1"/>
</dbReference>
<keyword evidence="2" id="KW-1185">Reference proteome</keyword>
<gene>
    <name evidence="1" type="primary">csy3</name>
    <name evidence="1" type="ORF">NX722_25550</name>
</gene>
<dbReference type="Proteomes" id="UP001209854">
    <property type="component" value="Unassembled WGS sequence"/>
</dbReference>
<sequence length="345" mass="40097">MIELCNQLSQIRSLFFSPAFFKWVHKKTQEEIPLECRTRTILGLRDGYSKAYKKDGQVKNDLTRLELSYGNPQTIDECFLSPEAEHVIVSFSLQICALTQELHTCSDPEVRRVLLEFAVACKKIGVYEELAKRYLLNIFMGRWLWMNQRTRSTEISLTDMDDECLYTVSDVQRRRWTGDMSGFEENYQKLIDRFALALTDEQQYWDIVVEAKLKFRPMAEIFPSQTFSSGSEKDRSRIYATFRLGEREQLIFTSHKTSAAIHTIDDWFPGAEEWLRVSAFGSDRSNATAHRHPETGHDVYSIMRLADELTEFINSGKKIDTKNMNKIYYLAAMFVCGGMRQVGEE</sequence>
<proteinExistence type="predicted"/>
<reference evidence="1 2" key="1">
    <citation type="submission" date="2022-10" db="EMBL/GenBank/DDBJ databases">
        <title>High-quality genome sequences of two octocoral-associated bacteria, Endozoicomonas euniceicola EF212 and Endozoicomonas gorgoniicola PS125.</title>
        <authorList>
            <person name="Chiou Y.-J."/>
            <person name="Chen Y.-H."/>
        </authorList>
    </citation>
    <scope>NUCLEOTIDE SEQUENCE [LARGE SCALE GENOMIC DNA]</scope>
    <source>
        <strain evidence="1 2">PS125</strain>
    </source>
</reference>